<accession>A0A1H5G3Y5</accession>
<evidence type="ECO:0000256" key="3">
    <source>
        <dbReference type="ARBA" id="ARBA00012438"/>
    </source>
</evidence>
<evidence type="ECO:0000256" key="8">
    <source>
        <dbReference type="SAM" id="Coils"/>
    </source>
</evidence>
<keyword evidence="4" id="KW-0597">Phosphoprotein</keyword>
<dbReference type="SUPFAM" id="SSF55874">
    <property type="entry name" value="ATPase domain of HSP90 chaperone/DNA topoisomerase II/histidine kinase"/>
    <property type="match status" value="1"/>
</dbReference>
<reference evidence="12" key="1">
    <citation type="submission" date="2016-10" db="EMBL/GenBank/DDBJ databases">
        <authorList>
            <person name="Varghese N."/>
            <person name="Submissions S."/>
        </authorList>
    </citation>
    <scope>NUCLEOTIDE SEQUENCE [LARGE SCALE GENOMIC DNA]</scope>
    <source>
        <strain evidence="12">DSM 21368</strain>
    </source>
</reference>
<feature type="transmembrane region" description="Helical" evidence="9">
    <location>
        <begin position="72"/>
        <end position="96"/>
    </location>
</feature>
<protein>
    <recommendedName>
        <fullName evidence="3">histidine kinase</fullName>
        <ecNumber evidence="3">2.7.13.3</ecNumber>
    </recommendedName>
</protein>
<dbReference type="InterPro" id="IPR004358">
    <property type="entry name" value="Sig_transdc_His_kin-like_C"/>
</dbReference>
<dbReference type="EMBL" id="FNTX01000001">
    <property type="protein sequence ID" value="SEE10134.1"/>
    <property type="molecule type" value="Genomic_DNA"/>
</dbReference>
<sequence>MIPVADLAIIIAVSLACALGAGLLGLLGLRLTRNSSMGVRIIVVAATGMLAVVAAMVAIAQGMYISEHDLTVLLYVAGTAALSSFGIALVLSRLFAKEAAELRRMARAIGAGERVEHAGGPRDHSELARLGDDLAETSRRLDEARAELAASDASRRELFAWISHDLRTPLAGLRVMAEALEDGMATDPDRYYRQIRSQVDHLSSMVDDLFELSKLESGTFTLTTEEISLYDMVSDAVADLRPVAEARKVTLRALGGPGPVIFGDPRELTRVVENLLMNAIQHSPAGTEVCLETASDTAGNAILSVADAGGGIAEEDLSEVFRTGWRGTDSRTPQQVWGRSTGAGLGLAIVRGIVQAHRGEVSVANVGGGSRFEVRLPLPGSGAAAAG</sequence>
<dbReference type="InterPro" id="IPR005467">
    <property type="entry name" value="His_kinase_dom"/>
</dbReference>
<feature type="coiled-coil region" evidence="8">
    <location>
        <begin position="127"/>
        <end position="154"/>
    </location>
</feature>
<dbReference type="SMART" id="SM00387">
    <property type="entry name" value="HATPase_c"/>
    <property type="match status" value="1"/>
</dbReference>
<dbReference type="Gene3D" id="3.30.565.10">
    <property type="entry name" value="Histidine kinase-like ATPase, C-terminal domain"/>
    <property type="match status" value="1"/>
</dbReference>
<dbReference type="PRINTS" id="PR00344">
    <property type="entry name" value="BCTRLSENSOR"/>
</dbReference>
<evidence type="ECO:0000256" key="5">
    <source>
        <dbReference type="ARBA" id="ARBA00022679"/>
    </source>
</evidence>
<dbReference type="Proteomes" id="UP000199220">
    <property type="component" value="Unassembled WGS sequence"/>
</dbReference>
<dbReference type="GO" id="GO:0005886">
    <property type="term" value="C:plasma membrane"/>
    <property type="evidence" value="ECO:0007669"/>
    <property type="project" value="UniProtKB-SubCell"/>
</dbReference>
<dbReference type="PROSITE" id="PS50109">
    <property type="entry name" value="HIS_KIN"/>
    <property type="match status" value="1"/>
</dbReference>
<evidence type="ECO:0000313" key="12">
    <source>
        <dbReference type="Proteomes" id="UP000199220"/>
    </source>
</evidence>
<dbReference type="GO" id="GO:0000155">
    <property type="term" value="F:phosphorelay sensor kinase activity"/>
    <property type="evidence" value="ECO:0007669"/>
    <property type="project" value="InterPro"/>
</dbReference>
<proteinExistence type="predicted"/>
<dbReference type="InterPro" id="IPR036097">
    <property type="entry name" value="HisK_dim/P_sf"/>
</dbReference>
<evidence type="ECO:0000256" key="7">
    <source>
        <dbReference type="ARBA" id="ARBA00023012"/>
    </source>
</evidence>
<dbReference type="AlphaFoldDB" id="A0A1H5G3Y5"/>
<dbReference type="Pfam" id="PF00512">
    <property type="entry name" value="HisKA"/>
    <property type="match status" value="1"/>
</dbReference>
<organism evidence="11 12">
    <name type="scientific">Ruania alba</name>
    <dbReference type="NCBI Taxonomy" id="648782"/>
    <lineage>
        <taxon>Bacteria</taxon>
        <taxon>Bacillati</taxon>
        <taxon>Actinomycetota</taxon>
        <taxon>Actinomycetes</taxon>
        <taxon>Micrococcales</taxon>
        <taxon>Ruaniaceae</taxon>
        <taxon>Ruania</taxon>
    </lineage>
</organism>
<dbReference type="InterPro" id="IPR003661">
    <property type="entry name" value="HisK_dim/P_dom"/>
</dbReference>
<evidence type="ECO:0000256" key="9">
    <source>
        <dbReference type="SAM" id="Phobius"/>
    </source>
</evidence>
<keyword evidence="7" id="KW-0902">Two-component regulatory system</keyword>
<keyword evidence="9" id="KW-1133">Transmembrane helix</keyword>
<comment type="subcellular location">
    <subcellularLocation>
        <location evidence="2">Cell membrane</location>
    </subcellularLocation>
</comment>
<dbReference type="CDD" id="cd00082">
    <property type="entry name" value="HisKA"/>
    <property type="match status" value="1"/>
</dbReference>
<comment type="catalytic activity">
    <reaction evidence="1">
        <text>ATP + protein L-histidine = ADP + protein N-phospho-L-histidine.</text>
        <dbReference type="EC" id="2.7.13.3"/>
    </reaction>
</comment>
<evidence type="ECO:0000256" key="4">
    <source>
        <dbReference type="ARBA" id="ARBA00022553"/>
    </source>
</evidence>
<dbReference type="STRING" id="648782.SAMN04488554_1527"/>
<feature type="transmembrane region" description="Helical" evidence="9">
    <location>
        <begin position="6"/>
        <end position="29"/>
    </location>
</feature>
<name>A0A1H5G3Y5_9MICO</name>
<dbReference type="RefSeq" id="WP_089772372.1">
    <property type="nucleotide sequence ID" value="NZ_FNTX01000001.1"/>
</dbReference>
<gene>
    <name evidence="11" type="ORF">SAMN04488554_1527</name>
</gene>
<dbReference type="PANTHER" id="PTHR43711:SF1">
    <property type="entry name" value="HISTIDINE KINASE 1"/>
    <property type="match status" value="1"/>
</dbReference>
<evidence type="ECO:0000259" key="10">
    <source>
        <dbReference type="PROSITE" id="PS50109"/>
    </source>
</evidence>
<evidence type="ECO:0000313" key="11">
    <source>
        <dbReference type="EMBL" id="SEE10134.1"/>
    </source>
</evidence>
<dbReference type="Gene3D" id="1.10.287.130">
    <property type="match status" value="1"/>
</dbReference>
<keyword evidence="6 11" id="KW-0418">Kinase</keyword>
<feature type="transmembrane region" description="Helical" evidence="9">
    <location>
        <begin position="41"/>
        <end position="66"/>
    </location>
</feature>
<keyword evidence="9" id="KW-0812">Transmembrane</keyword>
<dbReference type="OrthoDB" id="9806130at2"/>
<keyword evidence="5" id="KW-0808">Transferase</keyword>
<dbReference type="InterPro" id="IPR003594">
    <property type="entry name" value="HATPase_dom"/>
</dbReference>
<dbReference type="InterPro" id="IPR036890">
    <property type="entry name" value="HATPase_C_sf"/>
</dbReference>
<dbReference type="Pfam" id="PF02518">
    <property type="entry name" value="HATPase_c"/>
    <property type="match status" value="1"/>
</dbReference>
<dbReference type="SUPFAM" id="SSF47384">
    <property type="entry name" value="Homodimeric domain of signal transducing histidine kinase"/>
    <property type="match status" value="1"/>
</dbReference>
<evidence type="ECO:0000256" key="6">
    <source>
        <dbReference type="ARBA" id="ARBA00022777"/>
    </source>
</evidence>
<evidence type="ECO:0000256" key="1">
    <source>
        <dbReference type="ARBA" id="ARBA00000085"/>
    </source>
</evidence>
<keyword evidence="8" id="KW-0175">Coiled coil</keyword>
<dbReference type="InterPro" id="IPR050736">
    <property type="entry name" value="Sensor_HK_Regulatory"/>
</dbReference>
<dbReference type="EC" id="2.7.13.3" evidence="3"/>
<evidence type="ECO:0000256" key="2">
    <source>
        <dbReference type="ARBA" id="ARBA00004236"/>
    </source>
</evidence>
<feature type="domain" description="Histidine kinase" evidence="10">
    <location>
        <begin position="161"/>
        <end position="380"/>
    </location>
</feature>
<keyword evidence="12" id="KW-1185">Reference proteome</keyword>
<keyword evidence="9" id="KW-0472">Membrane</keyword>
<dbReference type="SMART" id="SM00388">
    <property type="entry name" value="HisKA"/>
    <property type="match status" value="1"/>
</dbReference>
<dbReference type="PANTHER" id="PTHR43711">
    <property type="entry name" value="TWO-COMPONENT HISTIDINE KINASE"/>
    <property type="match status" value="1"/>
</dbReference>